<name>A0A915E379_9BILA</name>
<keyword evidence="2" id="KW-1185">Reference proteome</keyword>
<dbReference type="WBParaSite" id="jg25372.1">
    <property type="protein sequence ID" value="jg25372.1"/>
    <property type="gene ID" value="jg25372"/>
</dbReference>
<feature type="compositionally biased region" description="Polar residues" evidence="1">
    <location>
        <begin position="1"/>
        <end position="10"/>
    </location>
</feature>
<protein>
    <submittedName>
        <fullName evidence="3">Uncharacterized protein</fullName>
    </submittedName>
</protein>
<dbReference type="Proteomes" id="UP000887574">
    <property type="component" value="Unplaced"/>
</dbReference>
<evidence type="ECO:0000313" key="2">
    <source>
        <dbReference type="Proteomes" id="UP000887574"/>
    </source>
</evidence>
<dbReference type="Pfam" id="PF02466">
    <property type="entry name" value="Tim17"/>
    <property type="match status" value="1"/>
</dbReference>
<evidence type="ECO:0000256" key="1">
    <source>
        <dbReference type="SAM" id="MobiDB-lite"/>
    </source>
</evidence>
<evidence type="ECO:0000313" key="3">
    <source>
        <dbReference type="WBParaSite" id="jg25372.1"/>
    </source>
</evidence>
<accession>A0A915E379</accession>
<feature type="region of interest" description="Disordered" evidence="1">
    <location>
        <begin position="1"/>
        <end position="32"/>
    </location>
</feature>
<sequence>MSQRPHSSNRPPSPAGSVATSAGGDIRRKKTQMVDDITEEFQRLGIGIGDPHLEEKISPGTMGEPIKRTRHYMTRLASATVKHGSGFPQQAGVAMFLYSAIHVGLKFPIADDDLNSIAAAAMAGALFRSPYGLRSSLVGSGATMVMIWDLGNRESQGRLREMVHFL</sequence>
<dbReference type="AlphaFoldDB" id="A0A915E379"/>
<proteinExistence type="predicted"/>
<organism evidence="2 3">
    <name type="scientific">Ditylenchus dipsaci</name>
    <dbReference type="NCBI Taxonomy" id="166011"/>
    <lineage>
        <taxon>Eukaryota</taxon>
        <taxon>Metazoa</taxon>
        <taxon>Ecdysozoa</taxon>
        <taxon>Nematoda</taxon>
        <taxon>Chromadorea</taxon>
        <taxon>Rhabditida</taxon>
        <taxon>Tylenchina</taxon>
        <taxon>Tylenchomorpha</taxon>
        <taxon>Sphaerularioidea</taxon>
        <taxon>Anguinidae</taxon>
        <taxon>Anguininae</taxon>
        <taxon>Ditylenchus</taxon>
    </lineage>
</organism>
<reference evidence="3" key="1">
    <citation type="submission" date="2022-11" db="UniProtKB">
        <authorList>
            <consortium name="WormBaseParasite"/>
        </authorList>
    </citation>
    <scope>IDENTIFICATION</scope>
</reference>